<organism evidence="1 2">
    <name type="scientific">Parasponia andersonii</name>
    <name type="common">Sponia andersonii</name>
    <dbReference type="NCBI Taxonomy" id="3476"/>
    <lineage>
        <taxon>Eukaryota</taxon>
        <taxon>Viridiplantae</taxon>
        <taxon>Streptophyta</taxon>
        <taxon>Embryophyta</taxon>
        <taxon>Tracheophyta</taxon>
        <taxon>Spermatophyta</taxon>
        <taxon>Magnoliopsida</taxon>
        <taxon>eudicotyledons</taxon>
        <taxon>Gunneridae</taxon>
        <taxon>Pentapetalae</taxon>
        <taxon>rosids</taxon>
        <taxon>fabids</taxon>
        <taxon>Rosales</taxon>
        <taxon>Cannabaceae</taxon>
        <taxon>Parasponia</taxon>
    </lineage>
</organism>
<gene>
    <name evidence="1" type="ORF">PanWU01x14_356790</name>
</gene>
<feature type="non-terminal residue" evidence="1">
    <location>
        <position position="1"/>
    </location>
</feature>
<name>A0A2P5A8U4_PARAD</name>
<dbReference type="EMBL" id="JXTB01000767">
    <property type="protein sequence ID" value="PON32939.1"/>
    <property type="molecule type" value="Genomic_DNA"/>
</dbReference>
<comment type="caution">
    <text evidence="1">The sequence shown here is derived from an EMBL/GenBank/DDBJ whole genome shotgun (WGS) entry which is preliminary data.</text>
</comment>
<evidence type="ECO:0000313" key="2">
    <source>
        <dbReference type="Proteomes" id="UP000237105"/>
    </source>
</evidence>
<dbReference type="Proteomes" id="UP000237105">
    <property type="component" value="Unassembled WGS sequence"/>
</dbReference>
<evidence type="ECO:0000313" key="1">
    <source>
        <dbReference type="EMBL" id="PON32939.1"/>
    </source>
</evidence>
<dbReference type="AlphaFoldDB" id="A0A2P5A8U4"/>
<accession>A0A2P5A8U4</accession>
<protein>
    <submittedName>
        <fullName evidence="1">Uncharacterized protein</fullName>
    </submittedName>
</protein>
<proteinExistence type="predicted"/>
<reference evidence="2" key="1">
    <citation type="submission" date="2016-06" db="EMBL/GenBank/DDBJ databases">
        <title>Parallel loss of symbiosis genes in relatives of nitrogen-fixing non-legume Parasponia.</title>
        <authorList>
            <person name="Van Velzen R."/>
            <person name="Holmer R."/>
            <person name="Bu F."/>
            <person name="Rutten L."/>
            <person name="Van Zeijl A."/>
            <person name="Liu W."/>
            <person name="Santuari L."/>
            <person name="Cao Q."/>
            <person name="Sharma T."/>
            <person name="Shen D."/>
            <person name="Roswanjaya Y."/>
            <person name="Wardhani T."/>
            <person name="Kalhor M.S."/>
            <person name="Jansen J."/>
            <person name="Van den Hoogen J."/>
            <person name="Gungor B."/>
            <person name="Hartog M."/>
            <person name="Hontelez J."/>
            <person name="Verver J."/>
            <person name="Yang W.-C."/>
            <person name="Schijlen E."/>
            <person name="Repin R."/>
            <person name="Schilthuizen M."/>
            <person name="Schranz E."/>
            <person name="Heidstra R."/>
            <person name="Miyata K."/>
            <person name="Fedorova E."/>
            <person name="Kohlen W."/>
            <person name="Bisseling T."/>
            <person name="Smit S."/>
            <person name="Geurts R."/>
        </authorList>
    </citation>
    <scope>NUCLEOTIDE SEQUENCE [LARGE SCALE GENOMIC DNA]</scope>
    <source>
        <strain evidence="2">cv. WU1-14</strain>
    </source>
</reference>
<sequence length="117" mass="13429">VLQWYLAAETASPFFSLYKPTSYLNLNLLLPSLSLFNTLLSFSNKPLIFTCSACSTAFLKSSHISPQLASISRKNGFQVDKKKKQTLFWILYKEEGKKKIKISDDRRRSRSRRKSGC</sequence>
<keyword evidence="2" id="KW-1185">Reference proteome</keyword>